<dbReference type="Proteomes" id="UP000201838">
    <property type="component" value="Unassembled WGS sequence"/>
</dbReference>
<sequence>MTGIIPIVTAFIAICGGAFAYWNQKRLDRSNALVEMRRDAYRNFISSIIAATSAQSQDSSDTGSKFERFQIASGDMTVVASDEVLKRLAAFQLDRTKSTLSIDSSFKDLLQSMRKDVFEHSTATMNDIEHSFPIKFGEKQ</sequence>
<evidence type="ECO:0000313" key="1">
    <source>
        <dbReference type="EMBL" id="SMX23004.1"/>
    </source>
</evidence>
<accession>A0A238IZA7</accession>
<name>A0A238IZA7_9RHOB</name>
<evidence type="ECO:0000313" key="2">
    <source>
        <dbReference type="Proteomes" id="UP000201838"/>
    </source>
</evidence>
<dbReference type="AlphaFoldDB" id="A0A238IZA7"/>
<dbReference type="OrthoDB" id="277808at204455"/>
<gene>
    <name evidence="1" type="ORF">BOA8489_01104</name>
</gene>
<proteinExistence type="predicted"/>
<dbReference type="RefSeq" id="WP_093972950.1">
    <property type="nucleotide sequence ID" value="NZ_FXXQ01000002.1"/>
</dbReference>
<protein>
    <submittedName>
        <fullName evidence="1">Uncharacterized protein</fullName>
    </submittedName>
</protein>
<reference evidence="1 2" key="1">
    <citation type="submission" date="2017-05" db="EMBL/GenBank/DDBJ databases">
        <authorList>
            <person name="Song R."/>
            <person name="Chenine A.L."/>
            <person name="Ruprecht R.M."/>
        </authorList>
    </citation>
    <scope>NUCLEOTIDE SEQUENCE [LARGE SCALE GENOMIC DNA]</scope>
    <source>
        <strain evidence="1 2">CECT 8489</strain>
    </source>
</reference>
<organism evidence="1 2">
    <name type="scientific">Boseongicola aestuarii</name>
    <dbReference type="NCBI Taxonomy" id="1470561"/>
    <lineage>
        <taxon>Bacteria</taxon>
        <taxon>Pseudomonadati</taxon>
        <taxon>Pseudomonadota</taxon>
        <taxon>Alphaproteobacteria</taxon>
        <taxon>Rhodobacterales</taxon>
        <taxon>Paracoccaceae</taxon>
        <taxon>Boseongicola</taxon>
    </lineage>
</organism>
<keyword evidence="2" id="KW-1185">Reference proteome</keyword>
<dbReference type="EMBL" id="FXXQ01000002">
    <property type="protein sequence ID" value="SMX23004.1"/>
    <property type="molecule type" value="Genomic_DNA"/>
</dbReference>